<organism evidence="2 3">
    <name type="scientific">Mytilus edulis</name>
    <name type="common">Blue mussel</name>
    <dbReference type="NCBI Taxonomy" id="6550"/>
    <lineage>
        <taxon>Eukaryota</taxon>
        <taxon>Metazoa</taxon>
        <taxon>Spiralia</taxon>
        <taxon>Lophotrochozoa</taxon>
        <taxon>Mollusca</taxon>
        <taxon>Bivalvia</taxon>
        <taxon>Autobranchia</taxon>
        <taxon>Pteriomorphia</taxon>
        <taxon>Mytilida</taxon>
        <taxon>Mytiloidea</taxon>
        <taxon>Mytilidae</taxon>
        <taxon>Mytilinae</taxon>
        <taxon>Mytilus</taxon>
    </lineage>
</organism>
<name>A0A8S3SIZ2_MYTED</name>
<sequence length="477" mass="54719">MLPPETMSVLCNCIGRKQKKNISEDADSFSLLYKDMVAMSIFSILKWLNHRDGSVLSYLLGILGNEISDSVPVDLKKLFSTDLLLVSRALEQLYALSNKKLISPVSFLMSISAYAFTGSKVVVDMIGNTNPSGHYKTIANWLKYQGSQLPVIPACDLMNVFDNEQVIGKTYSIKPRNKVSISVITNKGYVKLLSKENMQCKPDLKPETIMKPLRDIDQTEEGAIEKTQENDKLKSIISDMIDQDSEDYIRMETEHNEQLYHHINHAIQIVLKDQKENGEDFTDSIDDLVKKNFNKENYITCKNCQTLNDKLKRVCIGCREREGIKEAKAILKDKKSTQPKKEMIQKIVFEHDKEKTDMKDTTEVHSEFAQFDHVTSNHQGKHELFLTDPVFCNPNSSLSVARVLRKIGEENDILRYGGRKRHWTFICCDGLPYMIIRKLKQEAVICVFADCNKSFLTLEEYNKHANQSHPEEQRKYV</sequence>
<gene>
    <name evidence="2" type="ORF">MEDL_33664</name>
</gene>
<keyword evidence="3" id="KW-1185">Reference proteome</keyword>
<feature type="domain" description="C2H2-type" evidence="1">
    <location>
        <begin position="446"/>
        <end position="469"/>
    </location>
</feature>
<evidence type="ECO:0000313" key="2">
    <source>
        <dbReference type="EMBL" id="CAG2220191.1"/>
    </source>
</evidence>
<proteinExistence type="predicted"/>
<accession>A0A8S3SIZ2</accession>
<evidence type="ECO:0000259" key="1">
    <source>
        <dbReference type="PROSITE" id="PS00028"/>
    </source>
</evidence>
<protein>
    <recommendedName>
        <fullName evidence="1">C2H2-type domain-containing protein</fullName>
    </recommendedName>
</protein>
<dbReference type="EMBL" id="CAJPWZ010001651">
    <property type="protein sequence ID" value="CAG2220191.1"/>
    <property type="molecule type" value="Genomic_DNA"/>
</dbReference>
<dbReference type="AlphaFoldDB" id="A0A8S3SIZ2"/>
<comment type="caution">
    <text evidence="2">The sequence shown here is derived from an EMBL/GenBank/DDBJ whole genome shotgun (WGS) entry which is preliminary data.</text>
</comment>
<dbReference type="Proteomes" id="UP000683360">
    <property type="component" value="Unassembled WGS sequence"/>
</dbReference>
<dbReference type="OrthoDB" id="5971732at2759"/>
<reference evidence="2" key="1">
    <citation type="submission" date="2021-03" db="EMBL/GenBank/DDBJ databases">
        <authorList>
            <person name="Bekaert M."/>
        </authorList>
    </citation>
    <scope>NUCLEOTIDE SEQUENCE</scope>
</reference>
<dbReference type="PROSITE" id="PS00028">
    <property type="entry name" value="ZINC_FINGER_C2H2_1"/>
    <property type="match status" value="1"/>
</dbReference>
<evidence type="ECO:0000313" key="3">
    <source>
        <dbReference type="Proteomes" id="UP000683360"/>
    </source>
</evidence>
<dbReference type="InterPro" id="IPR013087">
    <property type="entry name" value="Znf_C2H2_type"/>
</dbReference>